<evidence type="ECO:0000259" key="15">
    <source>
        <dbReference type="Pfam" id="PF14849"/>
    </source>
</evidence>
<keyword evidence="9 13" id="KW-0472">Membrane</keyword>
<dbReference type="Pfam" id="PF02096">
    <property type="entry name" value="60KD_IMP"/>
    <property type="match status" value="1"/>
</dbReference>
<reference evidence="16 17" key="1">
    <citation type="submission" date="2016-08" db="EMBL/GenBank/DDBJ databases">
        <title>Identification and validation of antigenic proteins from Pajaroellobacter abortibovis using de-novo genome sequence assembly and reverse vaccinology.</title>
        <authorList>
            <person name="Welly B.T."/>
            <person name="Miller M.R."/>
            <person name="Stott J.L."/>
            <person name="Blanchard M.T."/>
            <person name="Islas-Trejo A.D."/>
            <person name="O'Rourke S.M."/>
            <person name="Young A.E."/>
            <person name="Medrano J.F."/>
            <person name="Van Eenennaam A.L."/>
        </authorList>
    </citation>
    <scope>NUCLEOTIDE SEQUENCE [LARGE SCALE GENOMIC DNA]</scope>
    <source>
        <strain evidence="16 17">BTF92-0548A/99-0131</strain>
    </source>
</reference>
<protein>
    <recommendedName>
        <fullName evidence="3 13">Membrane protein insertase YidC</fullName>
    </recommendedName>
    <alternativeName>
        <fullName evidence="12 13">Foldase YidC</fullName>
    </alternativeName>
    <alternativeName>
        <fullName evidence="11 13">Membrane integrase YidC</fullName>
    </alternativeName>
    <alternativeName>
        <fullName evidence="13">Membrane protein YidC</fullName>
    </alternativeName>
</protein>
<evidence type="ECO:0000256" key="11">
    <source>
        <dbReference type="ARBA" id="ARBA00033245"/>
    </source>
</evidence>
<keyword evidence="10 13" id="KW-0143">Chaperone</keyword>
<comment type="subcellular location">
    <subcellularLocation>
        <location evidence="1">Cell inner membrane</location>
        <topology evidence="1">Multi-pass membrane protein</topology>
    </subcellularLocation>
    <subcellularLocation>
        <location evidence="13">Cell membrane</location>
        <topology evidence="13">Multi-pass membrane protein</topology>
    </subcellularLocation>
</comment>
<dbReference type="PANTHER" id="PTHR12428:SF65">
    <property type="entry name" value="CYTOCHROME C OXIDASE ASSEMBLY PROTEIN COX18, MITOCHONDRIAL"/>
    <property type="match status" value="1"/>
</dbReference>
<dbReference type="Proteomes" id="UP000185544">
    <property type="component" value="Chromosome"/>
</dbReference>
<dbReference type="OrthoDB" id="9780552at2"/>
<evidence type="ECO:0000256" key="9">
    <source>
        <dbReference type="ARBA" id="ARBA00023136"/>
    </source>
</evidence>
<comment type="function">
    <text evidence="13">Required for the insertion and/or proper folding and/or complex formation of integral membrane proteins into the membrane. Involved in integration of membrane proteins that insert both dependently and independently of the Sec translocase complex, as well as at least some lipoproteins. Aids folding of multispanning membrane proteins.</text>
</comment>
<dbReference type="HAMAP" id="MF_01810">
    <property type="entry name" value="YidC_type1"/>
    <property type="match status" value="1"/>
</dbReference>
<evidence type="ECO:0000313" key="17">
    <source>
        <dbReference type="Proteomes" id="UP000185544"/>
    </source>
</evidence>
<dbReference type="GO" id="GO:0005886">
    <property type="term" value="C:plasma membrane"/>
    <property type="evidence" value="ECO:0007669"/>
    <property type="project" value="UniProtKB-SubCell"/>
</dbReference>
<evidence type="ECO:0000256" key="7">
    <source>
        <dbReference type="ARBA" id="ARBA00022927"/>
    </source>
</evidence>
<dbReference type="InterPro" id="IPR047196">
    <property type="entry name" value="YidC_ALB_C"/>
</dbReference>
<dbReference type="InterPro" id="IPR038221">
    <property type="entry name" value="YidC_periplasmic_sf"/>
</dbReference>
<dbReference type="CDD" id="cd20070">
    <property type="entry name" value="5TM_YidC_Alb3"/>
    <property type="match status" value="1"/>
</dbReference>
<name>A0A1L6MY88_9BACT</name>
<feature type="domain" description="Membrane insertase YidC N-terminal" evidence="15">
    <location>
        <begin position="73"/>
        <end position="353"/>
    </location>
</feature>
<feature type="transmembrane region" description="Helical" evidence="13">
    <location>
        <begin position="507"/>
        <end position="533"/>
    </location>
</feature>
<organism evidence="16 17">
    <name type="scientific">Pajaroellobacter abortibovis</name>
    <dbReference type="NCBI Taxonomy" id="1882918"/>
    <lineage>
        <taxon>Bacteria</taxon>
        <taxon>Pseudomonadati</taxon>
        <taxon>Myxococcota</taxon>
        <taxon>Polyangia</taxon>
        <taxon>Polyangiales</taxon>
        <taxon>Polyangiaceae</taxon>
    </lineage>
</organism>
<evidence type="ECO:0000256" key="2">
    <source>
        <dbReference type="ARBA" id="ARBA00010527"/>
    </source>
</evidence>
<evidence type="ECO:0000313" key="16">
    <source>
        <dbReference type="EMBL" id="APS00472.1"/>
    </source>
</evidence>
<sequence>MDRTVMRWIMIALGVLLFWKWGLPTFTGSHLKTQDIPVERYVDAPGFIPDRIDPPAPGQNIGEKAPEGTLCTLQGNRFAAELSTRGASITHFYLQEEKYAQSEARDMSTTPDHERWRSLRTLFRGEEGWDQVAFDRFEWRLAESKSDACVFAYEDANVNIRKTIQAGSRPYELAVETILTNLSDQRKSHRFSSSIFAFRFNREIKGHLGRVSPFVTELSCAKTGEVIQKSREDFKEGGWFTQKNSNRYTAISNYYFAQALVPKEEQETPDCQILTEYWTHAGQSIDDDQAGNVYHARLLYPARSLAPSESATYRQIAFFGPKDRSVLAQAGGQGGLSDLINLGFFSPVAKVLVSVLLFLHGIIPGKSWGIAIILMTLGMRLLLFPLSWKGIQISLRMRRLKPEMEAIQARFADNLQAKNLAIMELYRQHGINPLGGCLPQLVQMPVWFAMYTTLQTAVEMYRTQFLWFKDLSTPDEYYILPLVLGGCMIIQQCLLPQQGMDPLQQKMMAYIMPAFFTLMMLFLPAALGIYMLANSLLGIVQQLAVERIVPRLTTSPKGAILVKQENSSETSS</sequence>
<evidence type="ECO:0000259" key="14">
    <source>
        <dbReference type="Pfam" id="PF02096"/>
    </source>
</evidence>
<gene>
    <name evidence="13" type="primary">yidC</name>
    <name evidence="16" type="ORF">BCY86_07130</name>
</gene>
<dbReference type="InterPro" id="IPR001708">
    <property type="entry name" value="YidC/ALB3/OXA1/COX18"/>
</dbReference>
<dbReference type="InterPro" id="IPR019998">
    <property type="entry name" value="Membr_insert_YidC"/>
</dbReference>
<keyword evidence="6 13" id="KW-0812">Transmembrane</keyword>
<evidence type="ECO:0000256" key="8">
    <source>
        <dbReference type="ARBA" id="ARBA00022989"/>
    </source>
</evidence>
<comment type="similarity">
    <text evidence="2 13">Belongs to the OXA1/ALB3/YidC family. Type 1 subfamily.</text>
</comment>
<keyword evidence="7 13" id="KW-0653">Protein transport</keyword>
<proteinExistence type="inferred from homology"/>
<evidence type="ECO:0000256" key="5">
    <source>
        <dbReference type="ARBA" id="ARBA00022475"/>
    </source>
</evidence>
<keyword evidence="4 13" id="KW-0813">Transport</keyword>
<dbReference type="GO" id="GO:0015031">
    <property type="term" value="P:protein transport"/>
    <property type="evidence" value="ECO:0007669"/>
    <property type="project" value="UniProtKB-KW"/>
</dbReference>
<dbReference type="PANTHER" id="PTHR12428">
    <property type="entry name" value="OXA1"/>
    <property type="match status" value="1"/>
</dbReference>
<dbReference type="GO" id="GO:0032977">
    <property type="term" value="F:membrane insertase activity"/>
    <property type="evidence" value="ECO:0007669"/>
    <property type="project" value="InterPro"/>
</dbReference>
<evidence type="ECO:0000256" key="4">
    <source>
        <dbReference type="ARBA" id="ARBA00022448"/>
    </source>
</evidence>
<evidence type="ECO:0000256" key="10">
    <source>
        <dbReference type="ARBA" id="ARBA00023186"/>
    </source>
</evidence>
<keyword evidence="5 13" id="KW-1003">Cell membrane</keyword>
<evidence type="ECO:0000256" key="3">
    <source>
        <dbReference type="ARBA" id="ARBA00015325"/>
    </source>
</evidence>
<comment type="subunit">
    <text evidence="13">Interacts with the Sec translocase complex via SecD. Specifically interacts with transmembrane segments of nascent integral membrane proteins during membrane integration.</text>
</comment>
<dbReference type="Gene3D" id="2.70.98.90">
    <property type="match status" value="1"/>
</dbReference>
<dbReference type="NCBIfam" id="TIGR03593">
    <property type="entry name" value="yidC_nterm"/>
    <property type="match status" value="1"/>
</dbReference>
<feature type="transmembrane region" description="Helical" evidence="13">
    <location>
        <begin position="477"/>
        <end position="495"/>
    </location>
</feature>
<dbReference type="EMBL" id="CP016908">
    <property type="protein sequence ID" value="APS00472.1"/>
    <property type="molecule type" value="Genomic_DNA"/>
</dbReference>
<dbReference type="KEGG" id="pabo:BCY86_07130"/>
<keyword evidence="17" id="KW-1185">Reference proteome</keyword>
<keyword evidence="8 13" id="KW-1133">Transmembrane helix</keyword>
<dbReference type="InterPro" id="IPR028053">
    <property type="entry name" value="Membr_insert_YidC_N"/>
</dbReference>
<dbReference type="AlphaFoldDB" id="A0A1L6MY88"/>
<feature type="domain" description="Membrane insertase YidC/Oxa/ALB C-terminal" evidence="14">
    <location>
        <begin position="368"/>
        <end position="546"/>
    </location>
</feature>
<dbReference type="NCBIfam" id="TIGR03592">
    <property type="entry name" value="yidC_oxa1_cterm"/>
    <property type="match status" value="1"/>
</dbReference>
<accession>A0A1L6MY88</accession>
<dbReference type="InterPro" id="IPR028055">
    <property type="entry name" value="YidC/Oxa/ALB_C"/>
</dbReference>
<dbReference type="Pfam" id="PF14849">
    <property type="entry name" value="YidC_periplas"/>
    <property type="match status" value="1"/>
</dbReference>
<evidence type="ECO:0000256" key="1">
    <source>
        <dbReference type="ARBA" id="ARBA00004429"/>
    </source>
</evidence>
<evidence type="ECO:0000256" key="6">
    <source>
        <dbReference type="ARBA" id="ARBA00022692"/>
    </source>
</evidence>
<dbReference type="STRING" id="1882918.BCY86_07130"/>
<evidence type="ECO:0000256" key="12">
    <source>
        <dbReference type="ARBA" id="ARBA00033342"/>
    </source>
</evidence>
<feature type="transmembrane region" description="Helical" evidence="13">
    <location>
        <begin position="339"/>
        <end position="362"/>
    </location>
</feature>
<feature type="transmembrane region" description="Helical" evidence="13">
    <location>
        <begin position="368"/>
        <end position="388"/>
    </location>
</feature>
<feature type="transmembrane region" description="Helical" evidence="13">
    <location>
        <begin position="6"/>
        <end position="23"/>
    </location>
</feature>
<evidence type="ECO:0000256" key="13">
    <source>
        <dbReference type="HAMAP-Rule" id="MF_01810"/>
    </source>
</evidence>
<dbReference type="GO" id="GO:0051205">
    <property type="term" value="P:protein insertion into membrane"/>
    <property type="evidence" value="ECO:0007669"/>
    <property type="project" value="TreeGrafter"/>
</dbReference>